<keyword evidence="1" id="KW-0812">Transmembrane</keyword>
<proteinExistence type="predicted"/>
<organism evidence="2 3">
    <name type="scientific">Rheinheimera tilapiae</name>
    <dbReference type="NCBI Taxonomy" id="875043"/>
    <lineage>
        <taxon>Bacteria</taxon>
        <taxon>Pseudomonadati</taxon>
        <taxon>Pseudomonadota</taxon>
        <taxon>Gammaproteobacteria</taxon>
        <taxon>Chromatiales</taxon>
        <taxon>Chromatiaceae</taxon>
        <taxon>Rheinheimera</taxon>
    </lineage>
</organism>
<sequence>MRIKLILTQLLLWALAVGAAVLTGAPDFYALLLLPVIGIIAMAALWRATAPKADCCNS</sequence>
<dbReference type="EMBL" id="JBHLXP010000001">
    <property type="protein sequence ID" value="MFC0047929.1"/>
    <property type="molecule type" value="Genomic_DNA"/>
</dbReference>
<feature type="transmembrane region" description="Helical" evidence="1">
    <location>
        <begin position="29"/>
        <end position="48"/>
    </location>
</feature>
<keyword evidence="3" id="KW-1185">Reference proteome</keyword>
<keyword evidence="1" id="KW-1133">Transmembrane helix</keyword>
<dbReference type="RefSeq" id="WP_377241631.1">
    <property type="nucleotide sequence ID" value="NZ_JBHLXP010000001.1"/>
</dbReference>
<accession>A0ABV6BAN0</accession>
<name>A0ABV6BAN0_9GAMM</name>
<evidence type="ECO:0000256" key="1">
    <source>
        <dbReference type="SAM" id="Phobius"/>
    </source>
</evidence>
<reference evidence="2 3" key="1">
    <citation type="submission" date="2024-09" db="EMBL/GenBank/DDBJ databases">
        <authorList>
            <person name="Sun Q."/>
            <person name="Mori K."/>
        </authorList>
    </citation>
    <scope>NUCLEOTIDE SEQUENCE [LARGE SCALE GENOMIC DNA]</scope>
    <source>
        <strain evidence="2 3">KCTC 23315</strain>
    </source>
</reference>
<evidence type="ECO:0000313" key="2">
    <source>
        <dbReference type="EMBL" id="MFC0047929.1"/>
    </source>
</evidence>
<gene>
    <name evidence="2" type="ORF">ACFFJP_06480</name>
</gene>
<protein>
    <submittedName>
        <fullName evidence="2">Uncharacterized protein</fullName>
    </submittedName>
</protein>
<dbReference type="Proteomes" id="UP001589813">
    <property type="component" value="Unassembled WGS sequence"/>
</dbReference>
<comment type="caution">
    <text evidence="2">The sequence shown here is derived from an EMBL/GenBank/DDBJ whole genome shotgun (WGS) entry which is preliminary data.</text>
</comment>
<evidence type="ECO:0000313" key="3">
    <source>
        <dbReference type="Proteomes" id="UP001589813"/>
    </source>
</evidence>
<keyword evidence="1" id="KW-0472">Membrane</keyword>